<feature type="domain" description="Glycosyl transferase family 1" evidence="2">
    <location>
        <begin position="188"/>
        <end position="353"/>
    </location>
</feature>
<dbReference type="SUPFAM" id="SSF53756">
    <property type="entry name" value="UDP-Glycosyltransferase/glycogen phosphorylase"/>
    <property type="match status" value="1"/>
</dbReference>
<evidence type="ECO:0000313" key="4">
    <source>
        <dbReference type="EMBL" id="SEJ18509.1"/>
    </source>
</evidence>
<evidence type="ECO:0000256" key="1">
    <source>
        <dbReference type="ARBA" id="ARBA00022679"/>
    </source>
</evidence>
<protein>
    <submittedName>
        <fullName evidence="4">Glycosyltransferase involved in cell wall bisynthesis</fullName>
    </submittedName>
</protein>
<gene>
    <name evidence="4" type="ORF">SAMN05192553_102814</name>
</gene>
<dbReference type="RefSeq" id="WP_092172286.1">
    <property type="nucleotide sequence ID" value="NZ_FNZH01000002.1"/>
</dbReference>
<organism evidence="4 5">
    <name type="scientific">Cyclobacterium xiamenense</name>
    <dbReference type="NCBI Taxonomy" id="1297121"/>
    <lineage>
        <taxon>Bacteria</taxon>
        <taxon>Pseudomonadati</taxon>
        <taxon>Bacteroidota</taxon>
        <taxon>Cytophagia</taxon>
        <taxon>Cytophagales</taxon>
        <taxon>Cyclobacteriaceae</taxon>
        <taxon>Cyclobacterium</taxon>
    </lineage>
</organism>
<dbReference type="Pfam" id="PF13439">
    <property type="entry name" value="Glyco_transf_4"/>
    <property type="match status" value="1"/>
</dbReference>
<evidence type="ECO:0000259" key="3">
    <source>
        <dbReference type="Pfam" id="PF13439"/>
    </source>
</evidence>
<dbReference type="InterPro" id="IPR001296">
    <property type="entry name" value="Glyco_trans_1"/>
</dbReference>
<keyword evidence="5" id="KW-1185">Reference proteome</keyword>
<dbReference type="EMBL" id="FNZH01000002">
    <property type="protein sequence ID" value="SEJ18509.1"/>
    <property type="molecule type" value="Genomic_DNA"/>
</dbReference>
<reference evidence="5" key="1">
    <citation type="submission" date="2016-10" db="EMBL/GenBank/DDBJ databases">
        <authorList>
            <person name="Varghese N."/>
            <person name="Submissions S."/>
        </authorList>
    </citation>
    <scope>NUCLEOTIDE SEQUENCE [LARGE SCALE GENOMIC DNA]</scope>
    <source>
        <strain evidence="5">IBRC-M 10761</strain>
    </source>
</reference>
<sequence>MKSRPKIVLVDVFYLHLAQTGIKTYTDSLLGQIASYLGSDFHFVVYPSPEKIRKGTFFKGKTPRWKNWLFQGRYFLHKLVILPWQSIRFRADLVFCPDILPPLWSKGRRVVVIHDAFFWESPEHYHPLWRKIYLCFLEAGIQRGARVLTVSEYARNRIEFFLKTPEPITAIPTGLDAGPRQESGTEISPVDSPYFLHVGVMEHRKNLVTLVQAFAVFVRDYGQHFRLVLVGARGPRPTLDAYDGVLQEIDRLDLAGKVLLPGYLSKSDLNRYFRFALAYVFPSKNEGFGLPVLEAFSVDLPVIIGPQGALKEVGGSGVLVSDSYAPEDFAAAMGRLANDPAMRSKLASIGRERLQAFTGEKFFLSLQAYFTKLLHGD</sequence>
<dbReference type="Proteomes" id="UP000199403">
    <property type="component" value="Unassembled WGS sequence"/>
</dbReference>
<accession>A0A1H6WN90</accession>
<dbReference type="OrthoDB" id="9801609at2"/>
<dbReference type="PANTHER" id="PTHR46401">
    <property type="entry name" value="GLYCOSYLTRANSFERASE WBBK-RELATED"/>
    <property type="match status" value="1"/>
</dbReference>
<evidence type="ECO:0000259" key="2">
    <source>
        <dbReference type="Pfam" id="PF00534"/>
    </source>
</evidence>
<dbReference type="PANTHER" id="PTHR46401:SF2">
    <property type="entry name" value="GLYCOSYLTRANSFERASE WBBK-RELATED"/>
    <property type="match status" value="1"/>
</dbReference>
<dbReference type="STRING" id="1416801.SAMN05192553_102814"/>
<keyword evidence="1 4" id="KW-0808">Transferase</keyword>
<dbReference type="GO" id="GO:0016757">
    <property type="term" value="F:glycosyltransferase activity"/>
    <property type="evidence" value="ECO:0007669"/>
    <property type="project" value="InterPro"/>
</dbReference>
<proteinExistence type="predicted"/>
<dbReference type="AlphaFoldDB" id="A0A1H6WN90"/>
<dbReference type="InterPro" id="IPR028098">
    <property type="entry name" value="Glyco_trans_4-like_N"/>
</dbReference>
<evidence type="ECO:0000313" key="5">
    <source>
        <dbReference type="Proteomes" id="UP000199403"/>
    </source>
</evidence>
<feature type="domain" description="Glycosyltransferase subfamily 4-like N-terminal" evidence="3">
    <location>
        <begin position="21"/>
        <end position="176"/>
    </location>
</feature>
<dbReference type="CDD" id="cd03809">
    <property type="entry name" value="GT4_MtfB-like"/>
    <property type="match status" value="1"/>
</dbReference>
<dbReference type="Gene3D" id="3.40.50.2000">
    <property type="entry name" value="Glycogen Phosphorylase B"/>
    <property type="match status" value="2"/>
</dbReference>
<dbReference type="Pfam" id="PF00534">
    <property type="entry name" value="Glycos_transf_1"/>
    <property type="match status" value="1"/>
</dbReference>
<name>A0A1H6WN90_9BACT</name>